<dbReference type="OrthoDB" id="514967at2759"/>
<feature type="region of interest" description="Disordered" evidence="1">
    <location>
        <begin position="1"/>
        <end position="29"/>
    </location>
</feature>
<dbReference type="PANTHER" id="PTHR31251">
    <property type="entry name" value="SQUAMOSA PROMOTER-BINDING-LIKE PROTEIN 4"/>
    <property type="match status" value="1"/>
</dbReference>
<protein>
    <submittedName>
        <fullName evidence="3">Uncharacterized protein</fullName>
    </submittedName>
</protein>
<dbReference type="SUPFAM" id="SSF48403">
    <property type="entry name" value="Ankyrin repeat"/>
    <property type="match status" value="1"/>
</dbReference>
<keyword evidence="2" id="KW-1133">Transmembrane helix</keyword>
<dbReference type="AlphaFoldDB" id="A0A835S1L2"/>
<sequence>MVGASSDTPRKDAVAPTSGAPNVEGNNNTLCSPARTISVTSMANNCGIDFDIALSEFHHQKRFLGSAFSKTMQHSGRLLHEEDQLHSLSEKLRLWRHMLPAACTADGLRTKGFDLNTVCDEEQHGIARSQLPANPATLHIDSYNGDPCMLEDFHKKSPPQASGNTDSPSRSPSSFNGDAQSRTDRIVFKLFGKTPNDFPHVLRAQIFNWLSHSPTDMESYIRPGCVILTLYLCLGVSSWNELCCDLGSSLKRLLSLTADDFWGAGWIYARVQHHIAVIYNGQIVLSKSLIRGENGCCRIFCVTPIAVPPSSRITFVVKCSNLVRSTTRLHCAFEGKYLTQDINQPSLGSDEESKQERFQTLHFSCFLPDAMGRGFIEVEENDPSSGFFPFIVAEDDICDELRMLESSINVVSCDALLEEKVEAARSLCVSFLHEIGWLLRRCHLRNRTKLESSSLEAFPLVRFRWILRFAIDRDWTAIVKKLLDILFEENIDSGVLCPTEIALSEDLLHYAVRSNSKSIVKLLLRYKPMKRSDRDIDNYLFRPDMLGPSGITPLHIAATTTCAESMLNLLTDDPGQFGLKAWRNAKDSTGLTPEDYAIAGGHESYILFMLKKINKSTEKKDVVVVNIPAKLPLMSDATYEFCKLCEQHLECRSSLGRSILYRPMLLSMVGIAAVCVCVGLLLKGPPEVGFMRHPFRWELLDYGFI</sequence>
<dbReference type="EMBL" id="JADCNM010000001">
    <property type="protein sequence ID" value="KAG0502266.1"/>
    <property type="molecule type" value="Genomic_DNA"/>
</dbReference>
<evidence type="ECO:0000256" key="1">
    <source>
        <dbReference type="SAM" id="MobiDB-lite"/>
    </source>
</evidence>
<feature type="region of interest" description="Disordered" evidence="1">
    <location>
        <begin position="154"/>
        <end position="179"/>
    </location>
</feature>
<keyword evidence="2" id="KW-0472">Membrane</keyword>
<dbReference type="InterPro" id="IPR044817">
    <property type="entry name" value="SBP-like"/>
</dbReference>
<dbReference type="PANTHER" id="PTHR31251:SF86">
    <property type="entry name" value="SQUAMOSA PROMOTER-BINDING-LIKE PROTEIN 1"/>
    <property type="match status" value="1"/>
</dbReference>
<evidence type="ECO:0000313" key="4">
    <source>
        <dbReference type="Proteomes" id="UP000639772"/>
    </source>
</evidence>
<dbReference type="SMART" id="SM00248">
    <property type="entry name" value="ANK"/>
    <property type="match status" value="3"/>
</dbReference>
<dbReference type="Gene3D" id="1.25.40.20">
    <property type="entry name" value="Ankyrin repeat-containing domain"/>
    <property type="match status" value="1"/>
</dbReference>
<dbReference type="Pfam" id="PF12796">
    <property type="entry name" value="Ank_2"/>
    <property type="match status" value="1"/>
</dbReference>
<dbReference type="GO" id="GO:0003677">
    <property type="term" value="F:DNA binding"/>
    <property type="evidence" value="ECO:0007669"/>
    <property type="project" value="InterPro"/>
</dbReference>
<accession>A0A835S1L2</accession>
<keyword evidence="2" id="KW-0812">Transmembrane</keyword>
<dbReference type="Pfam" id="PF26102">
    <property type="entry name" value="Ig_SPL7"/>
    <property type="match status" value="1"/>
</dbReference>
<dbReference type="InterPro" id="IPR002110">
    <property type="entry name" value="Ankyrin_rpt"/>
</dbReference>
<name>A0A835S1L2_VANPL</name>
<gene>
    <name evidence="3" type="ORF">HPP92_002338</name>
</gene>
<dbReference type="Proteomes" id="UP000639772">
    <property type="component" value="Chromosome 1"/>
</dbReference>
<evidence type="ECO:0000313" key="3">
    <source>
        <dbReference type="EMBL" id="KAG0502266.1"/>
    </source>
</evidence>
<evidence type="ECO:0000256" key="2">
    <source>
        <dbReference type="SAM" id="Phobius"/>
    </source>
</evidence>
<proteinExistence type="predicted"/>
<comment type="caution">
    <text evidence="3">The sequence shown here is derived from an EMBL/GenBank/DDBJ whole genome shotgun (WGS) entry which is preliminary data.</text>
</comment>
<reference evidence="3 4" key="1">
    <citation type="journal article" date="2020" name="Nat. Food">
        <title>A phased Vanilla planifolia genome enables genetic improvement of flavour and production.</title>
        <authorList>
            <person name="Hasing T."/>
            <person name="Tang H."/>
            <person name="Brym M."/>
            <person name="Khazi F."/>
            <person name="Huang T."/>
            <person name="Chambers A.H."/>
        </authorList>
    </citation>
    <scope>NUCLEOTIDE SEQUENCE [LARGE SCALE GENOMIC DNA]</scope>
    <source>
        <tissue evidence="3">Leaf</tissue>
    </source>
</reference>
<feature type="compositionally biased region" description="Polar residues" evidence="1">
    <location>
        <begin position="159"/>
        <end position="179"/>
    </location>
</feature>
<dbReference type="InterPro" id="IPR036770">
    <property type="entry name" value="Ankyrin_rpt-contain_sf"/>
</dbReference>
<organism evidence="3 4">
    <name type="scientific">Vanilla planifolia</name>
    <name type="common">Vanilla</name>
    <dbReference type="NCBI Taxonomy" id="51239"/>
    <lineage>
        <taxon>Eukaryota</taxon>
        <taxon>Viridiplantae</taxon>
        <taxon>Streptophyta</taxon>
        <taxon>Embryophyta</taxon>
        <taxon>Tracheophyta</taxon>
        <taxon>Spermatophyta</taxon>
        <taxon>Magnoliopsida</taxon>
        <taxon>Liliopsida</taxon>
        <taxon>Asparagales</taxon>
        <taxon>Orchidaceae</taxon>
        <taxon>Vanilloideae</taxon>
        <taxon>Vanilleae</taxon>
        <taxon>Vanilla</taxon>
    </lineage>
</organism>
<feature type="transmembrane region" description="Helical" evidence="2">
    <location>
        <begin position="660"/>
        <end position="682"/>
    </location>
</feature>